<feature type="region of interest" description="Disordered" evidence="2">
    <location>
        <begin position="85"/>
        <end position="125"/>
    </location>
</feature>
<dbReference type="PROSITE" id="PS00463">
    <property type="entry name" value="ZN2_CY6_FUNGAL_1"/>
    <property type="match status" value="1"/>
</dbReference>
<comment type="caution">
    <text evidence="4">The sequence shown here is derived from an EMBL/GenBank/DDBJ whole genome shotgun (WGS) entry which is preliminary data.</text>
</comment>
<dbReference type="Pfam" id="PF00172">
    <property type="entry name" value="Zn_clus"/>
    <property type="match status" value="1"/>
</dbReference>
<organism evidence="4 5">
    <name type="scientific">Discina gigas</name>
    <dbReference type="NCBI Taxonomy" id="1032678"/>
    <lineage>
        <taxon>Eukaryota</taxon>
        <taxon>Fungi</taxon>
        <taxon>Dikarya</taxon>
        <taxon>Ascomycota</taxon>
        <taxon>Pezizomycotina</taxon>
        <taxon>Pezizomycetes</taxon>
        <taxon>Pezizales</taxon>
        <taxon>Discinaceae</taxon>
        <taxon>Discina</taxon>
    </lineage>
</organism>
<feature type="compositionally biased region" description="Low complexity" evidence="2">
    <location>
        <begin position="1"/>
        <end position="24"/>
    </location>
</feature>
<dbReference type="Proteomes" id="UP001447188">
    <property type="component" value="Unassembled WGS sequence"/>
</dbReference>
<evidence type="ECO:0000256" key="1">
    <source>
        <dbReference type="ARBA" id="ARBA00023242"/>
    </source>
</evidence>
<dbReference type="SMART" id="SM00066">
    <property type="entry name" value="GAL4"/>
    <property type="match status" value="1"/>
</dbReference>
<feature type="compositionally biased region" description="Low complexity" evidence="2">
    <location>
        <begin position="109"/>
        <end position="122"/>
    </location>
</feature>
<dbReference type="InterPro" id="IPR001138">
    <property type="entry name" value="Zn2Cys6_DnaBD"/>
</dbReference>
<dbReference type="CDD" id="cd00067">
    <property type="entry name" value="GAL4"/>
    <property type="match status" value="1"/>
</dbReference>
<dbReference type="SUPFAM" id="SSF57701">
    <property type="entry name" value="Zn2/Cys6 DNA-binding domain"/>
    <property type="match status" value="1"/>
</dbReference>
<proteinExistence type="predicted"/>
<name>A0ABR3GB08_9PEZI</name>
<keyword evidence="1" id="KW-0539">Nucleus</keyword>
<evidence type="ECO:0000256" key="2">
    <source>
        <dbReference type="SAM" id="MobiDB-lite"/>
    </source>
</evidence>
<evidence type="ECO:0000313" key="4">
    <source>
        <dbReference type="EMBL" id="KAL0632877.1"/>
    </source>
</evidence>
<dbReference type="EMBL" id="JBBBZM010000147">
    <property type="protein sequence ID" value="KAL0632877.1"/>
    <property type="molecule type" value="Genomic_DNA"/>
</dbReference>
<sequence length="354" mass="38774">MAPYPRARPSARPSNTPQSGRGPTTVPPPRRKRLNYSRTSIACGPCRRRKIRCIPAKHDPQNRCFDCIRLNKKCVYSVTHDGREVDAASRTHSPALQDGQEGIEKPDGDSGNNNGSSVSPGVQSVRGEDVSYPFLYNPMEEMTYPPAQNTGSSAREDNVNSIRRGMASVDAAHMQLQNMREVYNAYPAGQRISGMDNVCSAEQSTSGMDNAYSVGQRTSGMDNVYSAEQSTSGTDNPYSAEQSTNNASMAHNTIETDNAACSVAQDATEVDTTARPVAQNATEVDTTAPSMMQNMEPPSYPMVQNTVRMATPTRQSPWTMENPDQSTWEINNSSPVRDRAFTKEEIYHIFGLVA</sequence>
<evidence type="ECO:0000313" key="5">
    <source>
        <dbReference type="Proteomes" id="UP001447188"/>
    </source>
</evidence>
<feature type="region of interest" description="Disordered" evidence="2">
    <location>
        <begin position="1"/>
        <end position="36"/>
    </location>
</feature>
<protein>
    <recommendedName>
        <fullName evidence="3">Zn(2)-C6 fungal-type domain-containing protein</fullName>
    </recommendedName>
</protein>
<keyword evidence="5" id="KW-1185">Reference proteome</keyword>
<accession>A0ABR3GB08</accession>
<reference evidence="4 5" key="1">
    <citation type="submission" date="2024-02" db="EMBL/GenBank/DDBJ databases">
        <title>Discinaceae phylogenomics.</title>
        <authorList>
            <person name="Dirks A.C."/>
            <person name="James T.Y."/>
        </authorList>
    </citation>
    <scope>NUCLEOTIDE SEQUENCE [LARGE SCALE GENOMIC DNA]</scope>
    <source>
        <strain evidence="4 5">ACD0624</strain>
    </source>
</reference>
<dbReference type="Gene3D" id="4.10.240.10">
    <property type="entry name" value="Zn(2)-C6 fungal-type DNA-binding domain"/>
    <property type="match status" value="1"/>
</dbReference>
<dbReference type="InterPro" id="IPR036864">
    <property type="entry name" value="Zn2-C6_fun-type_DNA-bd_sf"/>
</dbReference>
<gene>
    <name evidence="4" type="ORF">Q9L58_008252</name>
</gene>
<feature type="domain" description="Zn(2)-C6 fungal-type" evidence="3">
    <location>
        <begin position="42"/>
        <end position="76"/>
    </location>
</feature>
<dbReference type="PROSITE" id="PS50048">
    <property type="entry name" value="ZN2_CY6_FUNGAL_2"/>
    <property type="match status" value="1"/>
</dbReference>
<evidence type="ECO:0000259" key="3">
    <source>
        <dbReference type="PROSITE" id="PS50048"/>
    </source>
</evidence>